<comment type="similarity">
    <text evidence="2">Belongs to the class-III pyridoxal-phosphate-dependent aminotransferase family.</text>
</comment>
<dbReference type="Proteomes" id="UP001652503">
    <property type="component" value="Unassembled WGS sequence"/>
</dbReference>
<dbReference type="Pfam" id="PF00202">
    <property type="entry name" value="Aminotran_3"/>
    <property type="match status" value="1"/>
</dbReference>
<accession>A0ABT2YXS5</accession>
<reference evidence="5 6" key="1">
    <citation type="submission" date="2022-10" db="EMBL/GenBank/DDBJ databases">
        <title>Defluviimonas sp. nov., isolated from ocean surface water.</title>
        <authorList>
            <person name="He W."/>
            <person name="Wang L."/>
            <person name="Zhang D.-F."/>
        </authorList>
    </citation>
    <scope>NUCLEOTIDE SEQUENCE [LARGE SCALE GENOMIC DNA]</scope>
    <source>
        <strain evidence="5 6">WL0075</strain>
    </source>
</reference>
<gene>
    <name evidence="5" type="ORF">OE647_02900</name>
</gene>
<dbReference type="InterPro" id="IPR015422">
    <property type="entry name" value="PyrdxlP-dep_Trfase_small"/>
</dbReference>
<evidence type="ECO:0000256" key="3">
    <source>
        <dbReference type="ARBA" id="ARBA00022898"/>
    </source>
</evidence>
<dbReference type="InterPro" id="IPR015421">
    <property type="entry name" value="PyrdxlP-dep_Trfase_major"/>
</dbReference>
<evidence type="ECO:0000256" key="2">
    <source>
        <dbReference type="ARBA" id="ARBA00008954"/>
    </source>
</evidence>
<sequence length="773" mass="82881">MTSLGADAPCFSQDDFSTLAARHHGLTGALTPLVSERDQNMLLRTQDGRAWVLKIANANEDPALIDAQIAALRHIQAVDATLPVPEVRPTTDGADSVLITAPDGRRHRFYAVSYLEGEIAGSCDLGPADYRRIGAGIARLGRALRGFTSPALIGRRLVWDLREAGAALAKADCLPAGAPRAEVAACLDHVVREVLPRLARLRAQTIHGDVHEHNLILGTGNAIAGFIDFGDMIHAPLVFDIASALGDFITRPEGAAGIMSALVEGYNSVTPLEEEELEVLYDLMLARQATTMVILAYRIAANPDNPPYLAAHGFGAPEAFRALHAMGRGAATALFRRACGLSGSATPAPVAELLERRKRVMGSRPYVFYDPPLHMVKGEGVWLIDATGRRYLDCYNNVPIVGHCHPRVIGAIDRQMRVLNTNTRYLGEQVLDYAERLGALTGGELTACAFVNSGSEANDIAWRMARAWTGNRGFLCQDFAYHGITEAIEAVSPSAIRRGQSPDHVRTVLAPDGYRGPYRHGTPDLGARYAADADRAIASLAEAGLKPATVIVDSAFMTNGILAPVPGYVGALFDKVRAAGGLCIADEVQAGFGRMGEHFWGYQHHGVTPDFVTIGKPAGNGHPLGVVLTRPEILDHFCEQTAFFSTFGGNNVSAAAGLAVLDVIADGDHVRRAGETARSLFAGLQALKARHPIIGDVRSAGLAFGVELVRDRADLTPAPEETERLINLMREEGLLVGSEGVHGNIVKMRPPLIFEAEHADLALEMMDRALARL</sequence>
<dbReference type="InterPro" id="IPR011009">
    <property type="entry name" value="Kinase-like_dom_sf"/>
</dbReference>
<proteinExistence type="inferred from homology"/>
<evidence type="ECO:0000256" key="1">
    <source>
        <dbReference type="ARBA" id="ARBA00001933"/>
    </source>
</evidence>
<comment type="caution">
    <text evidence="5">The sequence shown here is derived from an EMBL/GenBank/DDBJ whole genome shotgun (WGS) entry which is preliminary data.</text>
</comment>
<dbReference type="Gene3D" id="3.40.640.10">
    <property type="entry name" value="Type I PLP-dependent aspartate aminotransferase-like (Major domain)"/>
    <property type="match status" value="1"/>
</dbReference>
<dbReference type="EMBL" id="JAOWLA010000002">
    <property type="protein sequence ID" value="MCV2863684.1"/>
    <property type="molecule type" value="Genomic_DNA"/>
</dbReference>
<dbReference type="InterPro" id="IPR002575">
    <property type="entry name" value="Aminoglycoside_PTrfase"/>
</dbReference>
<keyword evidence="3" id="KW-0663">Pyridoxal phosphate</keyword>
<protein>
    <submittedName>
        <fullName evidence="5">Aminotransferase class III-fold pyridoxal phosphate-dependent enzyme</fullName>
    </submittedName>
</protein>
<keyword evidence="5" id="KW-0032">Aminotransferase</keyword>
<dbReference type="Gene3D" id="3.90.1200.10">
    <property type="match status" value="1"/>
</dbReference>
<comment type="cofactor">
    <cofactor evidence="1">
        <name>pyridoxal 5'-phosphate</name>
        <dbReference type="ChEBI" id="CHEBI:597326"/>
    </cofactor>
</comment>
<feature type="domain" description="Aminoglycoside phosphotransferase" evidence="4">
    <location>
        <begin position="31"/>
        <end position="255"/>
    </location>
</feature>
<evidence type="ECO:0000259" key="4">
    <source>
        <dbReference type="Pfam" id="PF01636"/>
    </source>
</evidence>
<dbReference type="InterPro" id="IPR005814">
    <property type="entry name" value="Aminotrans_3"/>
</dbReference>
<dbReference type="InterPro" id="IPR049704">
    <property type="entry name" value="Aminotrans_3_PPA_site"/>
</dbReference>
<dbReference type="Pfam" id="PF01636">
    <property type="entry name" value="APH"/>
    <property type="match status" value="1"/>
</dbReference>
<dbReference type="PANTHER" id="PTHR45688">
    <property type="match status" value="1"/>
</dbReference>
<dbReference type="SUPFAM" id="SSF53383">
    <property type="entry name" value="PLP-dependent transferases"/>
    <property type="match status" value="1"/>
</dbReference>
<keyword evidence="6" id="KW-1185">Reference proteome</keyword>
<dbReference type="SUPFAM" id="SSF56112">
    <property type="entry name" value="Protein kinase-like (PK-like)"/>
    <property type="match status" value="1"/>
</dbReference>
<keyword evidence="5" id="KW-0808">Transferase</keyword>
<evidence type="ECO:0000313" key="5">
    <source>
        <dbReference type="EMBL" id="MCV2863684.1"/>
    </source>
</evidence>
<dbReference type="CDD" id="cd00610">
    <property type="entry name" value="OAT_like"/>
    <property type="match status" value="1"/>
</dbReference>
<dbReference type="Gene3D" id="3.90.1150.10">
    <property type="entry name" value="Aspartate Aminotransferase, domain 1"/>
    <property type="match status" value="1"/>
</dbReference>
<dbReference type="RefSeq" id="WP_263720141.1">
    <property type="nucleotide sequence ID" value="NZ_JAOWLA010000002.1"/>
</dbReference>
<dbReference type="GO" id="GO:0008483">
    <property type="term" value="F:transaminase activity"/>
    <property type="evidence" value="ECO:0007669"/>
    <property type="project" value="UniProtKB-KW"/>
</dbReference>
<organism evidence="5 6">
    <name type="scientific">Albidovulum sediminicola</name>
    <dbReference type="NCBI Taxonomy" id="2984331"/>
    <lineage>
        <taxon>Bacteria</taxon>
        <taxon>Pseudomonadati</taxon>
        <taxon>Pseudomonadota</taxon>
        <taxon>Alphaproteobacteria</taxon>
        <taxon>Rhodobacterales</taxon>
        <taxon>Paracoccaceae</taxon>
        <taxon>Albidovulum</taxon>
    </lineage>
</organism>
<dbReference type="InterPro" id="IPR015424">
    <property type="entry name" value="PyrdxlP-dep_Trfase"/>
</dbReference>
<dbReference type="PANTHER" id="PTHR45688:SF13">
    <property type="entry name" value="ALANINE--GLYOXYLATE AMINOTRANSFERASE 2-LIKE"/>
    <property type="match status" value="1"/>
</dbReference>
<name>A0ABT2YXS5_9RHOB</name>
<evidence type="ECO:0000313" key="6">
    <source>
        <dbReference type="Proteomes" id="UP001652503"/>
    </source>
</evidence>
<dbReference type="PROSITE" id="PS00600">
    <property type="entry name" value="AA_TRANSFER_CLASS_3"/>
    <property type="match status" value="1"/>
</dbReference>